<evidence type="ECO:0000313" key="1">
    <source>
        <dbReference type="EMBL" id="KOA81759.1"/>
    </source>
</evidence>
<dbReference type="AlphaFoldDB" id="A0A9Q1UW63"/>
<dbReference type="EMBL" id="LGVR01000117">
    <property type="protein sequence ID" value="KOA81759.1"/>
    <property type="molecule type" value="Genomic_DNA"/>
</dbReference>
<proteinExistence type="predicted"/>
<comment type="caution">
    <text evidence="1">The sequence shown here is derived from an EMBL/GenBank/DDBJ whole genome shotgun (WGS) entry which is preliminary data.</text>
</comment>
<name>A0A9Q1UW63_CLOBO</name>
<sequence length="119" mass="13318">MKNFIPCCCCCCPQKTLPNSPPGVYVEVDNNTSGVPVHFTIQYTTRQGNTYTLNSPVFSPNNIERLSFPTRATSVLVWIYNDLTTPPSVLIQGKLSRISRICFEVNGTPRTVRCREVTC</sequence>
<dbReference type="RefSeq" id="WP_013724509.1">
    <property type="nucleotide sequence ID" value="NZ_LGVO01000057.1"/>
</dbReference>
<reference evidence="1 2" key="1">
    <citation type="submission" date="2015-07" db="EMBL/GenBank/DDBJ databases">
        <title>Draft genome sequences of 17 French Clostridium botulinum group III.</title>
        <authorList>
            <person name="Woudstra C."/>
            <person name="Le Marechal C."/>
            <person name="Souillard R."/>
            <person name="Bayon-Auboyer M.-H."/>
            <person name="Dessouter D."/>
            <person name="Fach P."/>
        </authorList>
    </citation>
    <scope>NUCLEOTIDE SEQUENCE [LARGE SCALE GENOMIC DNA]</scope>
    <source>
        <strain evidence="1 2">12LNRI-CD</strain>
    </source>
</reference>
<evidence type="ECO:0000313" key="2">
    <source>
        <dbReference type="Proteomes" id="UP000037540"/>
    </source>
</evidence>
<protein>
    <submittedName>
        <fullName evidence="1">Uncharacterized protein</fullName>
    </submittedName>
</protein>
<dbReference type="Proteomes" id="UP000037540">
    <property type="component" value="Unassembled WGS sequence"/>
</dbReference>
<accession>A0A9Q1UW63</accession>
<organism evidence="1 2">
    <name type="scientific">Clostridium botulinum</name>
    <dbReference type="NCBI Taxonomy" id="1491"/>
    <lineage>
        <taxon>Bacteria</taxon>
        <taxon>Bacillati</taxon>
        <taxon>Bacillota</taxon>
        <taxon>Clostridia</taxon>
        <taxon>Eubacteriales</taxon>
        <taxon>Clostridiaceae</taxon>
        <taxon>Clostridium</taxon>
    </lineage>
</organism>
<gene>
    <name evidence="1" type="ORF">ADU74_14010</name>
</gene>